<dbReference type="GO" id="GO:0004930">
    <property type="term" value="F:G protein-coupled receptor activity"/>
    <property type="evidence" value="ECO:0007669"/>
    <property type="project" value="UniProtKB-KW"/>
</dbReference>
<keyword evidence="6" id="KW-0297">G-protein coupled receptor</keyword>
<keyword evidence="10" id="KW-1185">Reference proteome</keyword>
<proteinExistence type="inferred from homology"/>
<dbReference type="SMART" id="SM01381">
    <property type="entry name" value="7TM_GPCR_Srsx"/>
    <property type="match status" value="1"/>
</dbReference>
<dbReference type="PROSITE" id="PS00237">
    <property type="entry name" value="G_PROTEIN_RECEP_F1_1"/>
    <property type="match status" value="1"/>
</dbReference>
<dbReference type="Proteomes" id="UP000001593">
    <property type="component" value="Unassembled WGS sequence"/>
</dbReference>
<feature type="transmembrane region" description="Helical" evidence="7">
    <location>
        <begin position="256"/>
        <end position="279"/>
    </location>
</feature>
<dbReference type="EMBL" id="DS469708">
    <property type="protein sequence ID" value="EDO35128.1"/>
    <property type="molecule type" value="Genomic_DNA"/>
</dbReference>
<accession>A7SMG9</accession>
<feature type="transmembrane region" description="Helical" evidence="7">
    <location>
        <begin position="81"/>
        <end position="104"/>
    </location>
</feature>
<dbReference type="Gene3D" id="1.20.1070.10">
    <property type="entry name" value="Rhodopsin 7-helix transmembrane proteins"/>
    <property type="match status" value="1"/>
</dbReference>
<dbReference type="CDD" id="cd00637">
    <property type="entry name" value="7tm_classA_rhodopsin-like"/>
    <property type="match status" value="1"/>
</dbReference>
<evidence type="ECO:0000313" key="9">
    <source>
        <dbReference type="EMBL" id="EDO35128.1"/>
    </source>
</evidence>
<keyword evidence="3 6" id="KW-0812">Transmembrane</keyword>
<dbReference type="Pfam" id="PF00001">
    <property type="entry name" value="7tm_1"/>
    <property type="match status" value="1"/>
</dbReference>
<feature type="transmembrane region" description="Helical" evidence="7">
    <location>
        <begin position="43"/>
        <end position="69"/>
    </location>
</feature>
<dbReference type="OMA" id="CVMISTI"/>
<gene>
    <name evidence="9" type="ORF">NEMVEDRAFT_v1g214531</name>
</gene>
<reference evidence="9 10" key="1">
    <citation type="journal article" date="2007" name="Science">
        <title>Sea anemone genome reveals ancestral eumetazoan gene repertoire and genomic organization.</title>
        <authorList>
            <person name="Putnam N.H."/>
            <person name="Srivastava M."/>
            <person name="Hellsten U."/>
            <person name="Dirks B."/>
            <person name="Chapman J."/>
            <person name="Salamov A."/>
            <person name="Terry A."/>
            <person name="Shapiro H."/>
            <person name="Lindquist E."/>
            <person name="Kapitonov V.V."/>
            <person name="Jurka J."/>
            <person name="Genikhovich G."/>
            <person name="Grigoriev I.V."/>
            <person name="Lucas S.M."/>
            <person name="Steele R.E."/>
            <person name="Finnerty J.R."/>
            <person name="Technau U."/>
            <person name="Martindale M.Q."/>
            <person name="Rokhsar D.S."/>
        </authorList>
    </citation>
    <scope>NUCLEOTIDE SEQUENCE [LARGE SCALE GENOMIC DNA]</scope>
    <source>
        <strain evidence="10">CH2 X CH6</strain>
    </source>
</reference>
<dbReference type="InterPro" id="IPR000276">
    <property type="entry name" value="GPCR_Rhodpsn"/>
</dbReference>
<evidence type="ECO:0000313" key="10">
    <source>
        <dbReference type="Proteomes" id="UP000001593"/>
    </source>
</evidence>
<evidence type="ECO:0000256" key="3">
    <source>
        <dbReference type="ARBA" id="ARBA00022692"/>
    </source>
</evidence>
<evidence type="ECO:0000256" key="2">
    <source>
        <dbReference type="ARBA" id="ARBA00022475"/>
    </source>
</evidence>
<keyword evidence="6" id="KW-0675">Receptor</keyword>
<comment type="similarity">
    <text evidence="6">Belongs to the G-protein coupled receptor 1 family.</text>
</comment>
<evidence type="ECO:0000256" key="5">
    <source>
        <dbReference type="ARBA" id="ARBA00023136"/>
    </source>
</evidence>
<evidence type="ECO:0000256" key="6">
    <source>
        <dbReference type="RuleBase" id="RU000688"/>
    </source>
</evidence>
<evidence type="ECO:0000256" key="4">
    <source>
        <dbReference type="ARBA" id="ARBA00022989"/>
    </source>
</evidence>
<keyword evidence="2" id="KW-1003">Cell membrane</keyword>
<feature type="transmembrane region" description="Helical" evidence="7">
    <location>
        <begin position="167"/>
        <end position="185"/>
    </location>
</feature>
<feature type="domain" description="G-protein coupled receptors family 1 profile" evidence="8">
    <location>
        <begin position="61"/>
        <end position="308"/>
    </location>
</feature>
<dbReference type="HOGENOM" id="CLU_009579_14_1_1"/>
<keyword evidence="4 7" id="KW-1133">Transmembrane helix</keyword>
<dbReference type="PANTHER" id="PTHR22750">
    <property type="entry name" value="G-PROTEIN COUPLED RECEPTOR"/>
    <property type="match status" value="1"/>
</dbReference>
<name>A7SMG9_NEMVE</name>
<dbReference type="eggNOG" id="KOG3656">
    <property type="taxonomic scope" value="Eukaryota"/>
</dbReference>
<dbReference type="SUPFAM" id="SSF81321">
    <property type="entry name" value="Family A G protein-coupled receptor-like"/>
    <property type="match status" value="1"/>
</dbReference>
<organism evidence="9 10">
    <name type="scientific">Nematostella vectensis</name>
    <name type="common">Starlet sea anemone</name>
    <dbReference type="NCBI Taxonomy" id="45351"/>
    <lineage>
        <taxon>Eukaryota</taxon>
        <taxon>Metazoa</taxon>
        <taxon>Cnidaria</taxon>
        <taxon>Anthozoa</taxon>
        <taxon>Hexacorallia</taxon>
        <taxon>Actiniaria</taxon>
        <taxon>Edwardsiidae</taxon>
        <taxon>Nematostella</taxon>
    </lineage>
</organism>
<dbReference type="KEGG" id="nve:5506519"/>
<protein>
    <recommendedName>
        <fullName evidence="8">G-protein coupled receptors family 1 profile domain-containing protein</fullName>
    </recommendedName>
</protein>
<feature type="transmembrane region" description="Helical" evidence="7">
    <location>
        <begin position="191"/>
        <end position="217"/>
    </location>
</feature>
<dbReference type="PROSITE" id="PS50262">
    <property type="entry name" value="G_PROTEIN_RECEP_F1_2"/>
    <property type="match status" value="1"/>
</dbReference>
<evidence type="ECO:0000256" key="7">
    <source>
        <dbReference type="SAM" id="Phobius"/>
    </source>
</evidence>
<dbReference type="InParanoid" id="A7SMG9"/>
<comment type="subcellular location">
    <subcellularLocation>
        <location evidence="1">Cell membrane</location>
        <topology evidence="1">Multi-pass membrane protein</topology>
    </subcellularLocation>
</comment>
<dbReference type="GO" id="GO:0005886">
    <property type="term" value="C:plasma membrane"/>
    <property type="evidence" value="ECO:0007669"/>
    <property type="project" value="UniProtKB-SubCell"/>
</dbReference>
<keyword evidence="6" id="KW-0807">Transducer</keyword>
<evidence type="ECO:0000259" key="8">
    <source>
        <dbReference type="PROSITE" id="PS50262"/>
    </source>
</evidence>
<evidence type="ECO:0000256" key="1">
    <source>
        <dbReference type="ARBA" id="ARBA00004651"/>
    </source>
</evidence>
<sequence>MGITSCVFACEGLLKMNSSDDSSSERCLFLEIPLHQTSLSSHLITATCVLNSLTIIPSVLGSAIILITMWGNPNLEFPSHVYLFCLALADFVTGLIVQPCYVIHKTAWLLGHRKLDCIARLLTETVAWISAAASCVMISTISLDRFLAVRLHMRYSIYMTRSRAIKYVVYILVSLTLISCSRYWASDNRPFVIIGVCGILSSVVTVVAAYLYIFAVLRRHKRKISAQNVCTSVSNGSENNASDIQSKVTRRSAVSLAYVVGLFVVTYVPFVGALIVGLVQGSVHNPSIAYDVTRTIVFTSSVLDPVIYCWKIPDVYVEVKKTWRNLRANVCPGSTDRNDNQATGVENFSVSTQRTAGNS</sequence>
<dbReference type="InterPro" id="IPR017452">
    <property type="entry name" value="GPCR_Rhodpsn_7TM"/>
</dbReference>
<keyword evidence="5 7" id="KW-0472">Membrane</keyword>
<dbReference type="PRINTS" id="PR00237">
    <property type="entry name" value="GPCRRHODOPSN"/>
</dbReference>
<dbReference type="AlphaFoldDB" id="A7SMG9"/>
<dbReference type="PhylomeDB" id="A7SMG9"/>